<dbReference type="STRING" id="301148.B4135_1622"/>
<organism evidence="1 2">
    <name type="scientific">Caldibacillus debilis</name>
    <dbReference type="NCBI Taxonomy" id="301148"/>
    <lineage>
        <taxon>Bacteria</taxon>
        <taxon>Bacillati</taxon>
        <taxon>Bacillota</taxon>
        <taxon>Bacilli</taxon>
        <taxon>Bacillales</taxon>
        <taxon>Bacillaceae</taxon>
        <taxon>Caldibacillus</taxon>
    </lineage>
</organism>
<protein>
    <submittedName>
        <fullName evidence="1">Uncharacterized protein</fullName>
    </submittedName>
</protein>
<accession>A0A150MC03</accession>
<dbReference type="EMBL" id="LQYT01000016">
    <property type="protein sequence ID" value="KYD21996.1"/>
    <property type="molecule type" value="Genomic_DNA"/>
</dbReference>
<name>A0A150MC03_9BACI</name>
<reference evidence="1 2" key="1">
    <citation type="submission" date="2016-01" db="EMBL/GenBank/DDBJ databases">
        <title>Draft Genome Sequences of Seven Thermophilic Sporeformers Isolated from Foods.</title>
        <authorList>
            <person name="Berendsen E.M."/>
            <person name="Wells-Bennik M.H."/>
            <person name="Krawcyk A.O."/>
            <person name="De Jong A."/>
            <person name="Holsappel S."/>
            <person name="Eijlander R.T."/>
            <person name="Kuipers O.P."/>
        </authorList>
    </citation>
    <scope>NUCLEOTIDE SEQUENCE [LARGE SCALE GENOMIC DNA]</scope>
    <source>
        <strain evidence="1 2">B4135</strain>
    </source>
</reference>
<comment type="caution">
    <text evidence="1">The sequence shown here is derived from an EMBL/GenBank/DDBJ whole genome shotgun (WGS) entry which is preliminary data.</text>
</comment>
<evidence type="ECO:0000313" key="2">
    <source>
        <dbReference type="Proteomes" id="UP000075683"/>
    </source>
</evidence>
<dbReference type="Proteomes" id="UP000075683">
    <property type="component" value="Unassembled WGS sequence"/>
</dbReference>
<proteinExistence type="predicted"/>
<dbReference type="AlphaFoldDB" id="A0A150MC03"/>
<gene>
    <name evidence="1" type="ORF">B4135_1622</name>
</gene>
<sequence length="56" mass="7000">MKYETYKGEKERWEKRTREQKKHLRFKKDPDKYLAELEEWLIALNVPFKKKTVLTT</sequence>
<evidence type="ECO:0000313" key="1">
    <source>
        <dbReference type="EMBL" id="KYD21996.1"/>
    </source>
</evidence>